<dbReference type="EMBL" id="JAVREL010000016">
    <property type="protein sequence ID" value="MDT0345821.1"/>
    <property type="molecule type" value="Genomic_DNA"/>
</dbReference>
<dbReference type="InterPro" id="IPR051448">
    <property type="entry name" value="CdaR-like_regulators"/>
</dbReference>
<dbReference type="PANTHER" id="PTHR33744:SF1">
    <property type="entry name" value="DNA-BINDING TRANSCRIPTIONAL ACTIVATOR ADER"/>
    <property type="match status" value="1"/>
</dbReference>
<comment type="caution">
    <text evidence="3">The sequence shown here is derived from an EMBL/GenBank/DDBJ whole genome shotgun (WGS) entry which is preliminary data.</text>
</comment>
<dbReference type="Proteomes" id="UP001183246">
    <property type="component" value="Unassembled WGS sequence"/>
</dbReference>
<dbReference type="Gene3D" id="3.30.450.40">
    <property type="match status" value="1"/>
</dbReference>
<sequence length="591" mass="62999">MALHIDERLRQLDSRKNASAALMDTVRDLGEQRSFDALLTTIARRARLLLHADVTLVSLCDDQGVAAVRASDGAISAVPADLLLPGGAGPGAEATRSRAAVWTSDYFADERFPRAAPLDDLVRAEGLSSLLAVPLRGMDGIVGVLYAGQRDVRSYTADEVAMMTALADYASSSLEQSRALEEARARVAYTTVAYDRLRAQMQAEQQATNAGHRMVDFVLGGADAQALAAETAGVLGGAVAIRDENDLTIAQCGEIPDDCNELDKAILEARAERAVVTVGEDITVVPVRAGSEDLGALILRCRQSFAEADRTVLHHVARATAVLALLSRNSVSTDAQVRDETLEELLNASPRERYRTAQWTQRLGLDLGQPHVIVVAQADGGQRARTLAWAARYVSRCGGAKTMREGALVLLLPGADPKAAATEVTRQLGQMLGRPVTSGGASAWGEQHAVSRGYQQALRCLEALTSLGQHGTAATVDELGFVGMLLGGNRNVGGFIEATLGPVILYDAERSTDLGNTLEAYFAAGGSPTHAAEALQVHPNTVARRLERISQLLGPDWQEAGRALEIQLALRLQRIRSSLHDSLPPVRHGKG</sequence>
<reference evidence="4" key="1">
    <citation type="submission" date="2023-07" db="EMBL/GenBank/DDBJ databases">
        <title>30 novel species of actinomycetes from the DSMZ collection.</title>
        <authorList>
            <person name="Nouioui I."/>
        </authorList>
    </citation>
    <scope>NUCLEOTIDE SEQUENCE [LARGE SCALE GENOMIC DNA]</scope>
    <source>
        <strain evidence="4">DSM 44938</strain>
    </source>
</reference>
<dbReference type="Pfam" id="PF17853">
    <property type="entry name" value="GGDEF_2"/>
    <property type="match status" value="1"/>
</dbReference>
<gene>
    <name evidence="3" type="ORF">RM590_24990</name>
</gene>
<proteinExistence type="inferred from homology"/>
<name>A0ABU2MW09_9ACTN</name>
<feature type="domain" description="GAF" evidence="2">
    <location>
        <begin position="34"/>
        <end position="184"/>
    </location>
</feature>
<dbReference type="Gene3D" id="1.10.10.2840">
    <property type="entry name" value="PucR C-terminal helix-turn-helix domain"/>
    <property type="match status" value="1"/>
</dbReference>
<evidence type="ECO:0000313" key="4">
    <source>
        <dbReference type="Proteomes" id="UP001183246"/>
    </source>
</evidence>
<evidence type="ECO:0000259" key="2">
    <source>
        <dbReference type="SMART" id="SM00065"/>
    </source>
</evidence>
<dbReference type="Pfam" id="PF13556">
    <property type="entry name" value="HTH_30"/>
    <property type="match status" value="1"/>
</dbReference>
<dbReference type="InterPro" id="IPR003018">
    <property type="entry name" value="GAF"/>
</dbReference>
<dbReference type="PANTHER" id="PTHR33744">
    <property type="entry name" value="CARBOHYDRATE DIACID REGULATOR"/>
    <property type="match status" value="1"/>
</dbReference>
<dbReference type="InterPro" id="IPR025736">
    <property type="entry name" value="PucR_C-HTH_dom"/>
</dbReference>
<accession>A0ABU2MW09</accession>
<keyword evidence="4" id="KW-1185">Reference proteome</keyword>
<dbReference type="InterPro" id="IPR042070">
    <property type="entry name" value="PucR_C-HTH_sf"/>
</dbReference>
<dbReference type="SMART" id="SM00065">
    <property type="entry name" value="GAF"/>
    <property type="match status" value="1"/>
</dbReference>
<dbReference type="RefSeq" id="WP_311706954.1">
    <property type="nucleotide sequence ID" value="NZ_JAVREL010000016.1"/>
</dbReference>
<protein>
    <submittedName>
        <fullName evidence="3">Helix-turn-helix domain-containing protein</fullName>
    </submittedName>
</protein>
<evidence type="ECO:0000313" key="3">
    <source>
        <dbReference type="EMBL" id="MDT0345821.1"/>
    </source>
</evidence>
<dbReference type="Pfam" id="PF01590">
    <property type="entry name" value="GAF"/>
    <property type="match status" value="1"/>
</dbReference>
<evidence type="ECO:0000256" key="1">
    <source>
        <dbReference type="ARBA" id="ARBA00006754"/>
    </source>
</evidence>
<dbReference type="SUPFAM" id="SSF55781">
    <property type="entry name" value="GAF domain-like"/>
    <property type="match status" value="1"/>
</dbReference>
<organism evidence="3 4">
    <name type="scientific">Streptomyces litchfieldiae</name>
    <dbReference type="NCBI Taxonomy" id="3075543"/>
    <lineage>
        <taxon>Bacteria</taxon>
        <taxon>Bacillati</taxon>
        <taxon>Actinomycetota</taxon>
        <taxon>Actinomycetes</taxon>
        <taxon>Kitasatosporales</taxon>
        <taxon>Streptomycetaceae</taxon>
        <taxon>Streptomyces</taxon>
    </lineage>
</organism>
<dbReference type="InterPro" id="IPR041522">
    <property type="entry name" value="CdaR_GGDEF"/>
</dbReference>
<dbReference type="InterPro" id="IPR029016">
    <property type="entry name" value="GAF-like_dom_sf"/>
</dbReference>
<comment type="similarity">
    <text evidence="1">Belongs to the CdaR family.</text>
</comment>